<evidence type="ECO:0000256" key="5">
    <source>
        <dbReference type="SAM" id="Coils"/>
    </source>
</evidence>
<comment type="similarity">
    <text evidence="3">Belongs to the methyl-accepting chemotaxis (MCP) protein family.</text>
</comment>
<reference evidence="8 9" key="1">
    <citation type="submission" date="2016-12" db="EMBL/GenBank/DDBJ databases">
        <title>Thioflexothrix psekupsii D3 genome sequencing and assembly.</title>
        <authorList>
            <person name="Fomenkov A."/>
            <person name="Vincze T."/>
            <person name="Grabovich M."/>
            <person name="Anton B.P."/>
            <person name="Dubinina G."/>
            <person name="Orlova M."/>
            <person name="Belousova E."/>
            <person name="Roberts R.J."/>
        </authorList>
    </citation>
    <scope>NUCLEOTIDE SEQUENCE [LARGE SCALE GENOMIC DNA]</scope>
    <source>
        <strain evidence="8">D3</strain>
    </source>
</reference>
<evidence type="ECO:0008006" key="10">
    <source>
        <dbReference type="Google" id="ProtNLM"/>
    </source>
</evidence>
<keyword evidence="2 4" id="KW-0807">Transducer</keyword>
<dbReference type="AlphaFoldDB" id="A0A251XA78"/>
<dbReference type="SMART" id="SM00304">
    <property type="entry name" value="HAMP"/>
    <property type="match status" value="3"/>
</dbReference>
<organism evidence="8 9">
    <name type="scientific">Thioflexithrix psekupsensis</name>
    <dbReference type="NCBI Taxonomy" id="1570016"/>
    <lineage>
        <taxon>Bacteria</taxon>
        <taxon>Pseudomonadati</taxon>
        <taxon>Pseudomonadota</taxon>
        <taxon>Gammaproteobacteria</taxon>
        <taxon>Thiotrichales</taxon>
        <taxon>Thioflexithrix</taxon>
    </lineage>
</organism>
<feature type="coiled-coil region" evidence="5">
    <location>
        <begin position="501"/>
        <end position="528"/>
    </location>
</feature>
<dbReference type="Proteomes" id="UP000194798">
    <property type="component" value="Unassembled WGS sequence"/>
</dbReference>
<evidence type="ECO:0000256" key="4">
    <source>
        <dbReference type="PROSITE-ProRule" id="PRU00284"/>
    </source>
</evidence>
<evidence type="ECO:0000256" key="3">
    <source>
        <dbReference type="ARBA" id="ARBA00029447"/>
    </source>
</evidence>
<dbReference type="Pfam" id="PF00672">
    <property type="entry name" value="HAMP"/>
    <property type="match status" value="1"/>
</dbReference>
<evidence type="ECO:0000256" key="1">
    <source>
        <dbReference type="ARBA" id="ARBA00004370"/>
    </source>
</evidence>
<dbReference type="GO" id="GO:0007165">
    <property type="term" value="P:signal transduction"/>
    <property type="evidence" value="ECO:0007669"/>
    <property type="project" value="UniProtKB-KW"/>
</dbReference>
<accession>A0A251XA78</accession>
<dbReference type="Pfam" id="PF00015">
    <property type="entry name" value="MCPsignal"/>
    <property type="match status" value="1"/>
</dbReference>
<evidence type="ECO:0000259" key="6">
    <source>
        <dbReference type="PROSITE" id="PS50111"/>
    </source>
</evidence>
<dbReference type="SUPFAM" id="SSF58104">
    <property type="entry name" value="Methyl-accepting chemotaxis protein (MCP) signaling domain"/>
    <property type="match status" value="1"/>
</dbReference>
<dbReference type="PROSITE" id="PS50885">
    <property type="entry name" value="HAMP"/>
    <property type="match status" value="2"/>
</dbReference>
<dbReference type="PANTHER" id="PTHR32089">
    <property type="entry name" value="METHYL-ACCEPTING CHEMOTAXIS PROTEIN MCPB"/>
    <property type="match status" value="1"/>
</dbReference>
<feature type="domain" description="Methyl-accepting transducer" evidence="6">
    <location>
        <begin position="572"/>
        <end position="808"/>
    </location>
</feature>
<evidence type="ECO:0000256" key="2">
    <source>
        <dbReference type="ARBA" id="ARBA00023224"/>
    </source>
</evidence>
<feature type="domain" description="HAMP" evidence="7">
    <location>
        <begin position="531"/>
        <end position="567"/>
    </location>
</feature>
<feature type="domain" description="HAMP" evidence="7">
    <location>
        <begin position="457"/>
        <end position="509"/>
    </location>
</feature>
<comment type="caution">
    <text evidence="8">The sequence shown here is derived from an EMBL/GenBank/DDBJ whole genome shotgun (WGS) entry which is preliminary data.</text>
</comment>
<dbReference type="CDD" id="cd06225">
    <property type="entry name" value="HAMP"/>
    <property type="match status" value="1"/>
</dbReference>
<dbReference type="SMART" id="SM00283">
    <property type="entry name" value="MA"/>
    <property type="match status" value="1"/>
</dbReference>
<dbReference type="RefSeq" id="WP_176329687.1">
    <property type="nucleotide sequence ID" value="NZ_MSLT01000006.1"/>
</dbReference>
<dbReference type="InterPro" id="IPR003660">
    <property type="entry name" value="HAMP_dom"/>
</dbReference>
<sequence length="847" mass="93511">MKLRQKMFLGSAFLAVIPVVITAYFTGGIAATLGQQALTESAQSHISAIRDTKKAQVEDYFSQAINQIQMYAGSETVIDAMSLFAKAYPRYLRDLAASPEEGPSPPKEVPIDDYREAVEEYYTTHFTEEYELANANPMPDLNPILSQLSDNATALQYNYIANNPNPIGTKEEYFAAPEQTAYTKLHRKYHPIFNAFQRRFDVQDLFLVDVTTGNVVYSVLKNIEFATSLTDGPFAKTGLGMAFEQASQFTSPDQYVLVDFTAYFPAYDAQAAFLAVPIFDRRDRKIGVLIFQLPIHRINDIMTYGRAWRPDESGRTGETYIVAADGTMRNDSRMMVEDKEGFLISIERTGLPTEVIANIETKDTTVGLMIVDNPGTRAAASGVTGFDLYEDYRGEFVLSAYAPIDVHGLQWFIFSDLQELESLERLQALNAEITRGSIPVAVIVLIFGGIVGLFFFGRIAKPISQLEQIVTRVAEGDFTARAEIQTGDELETLSNAFNGLLDDRLSALAKAEKENEMLNNSIIELLKASFQLSQRDLTVQVPVTEDVTGPLADAINQMATETSKVLLNVRRITDDVESASQQVKIQADNVSKVAEAERAVVDATMAELSAAAEAMNKIAEVAQSCNEIATQATRSTQTALATVTSTVDGMGEIRETIHETEKRIKRLGERSQEISSIVDIINNIAERTHVLALNASMQAAAAGEAGRGFSVVADEVQRLAESSRNATSQISALVKNIQLETNDTIATMDRTIQQVIEGSRLAERAGEQMKETQNTTANLVQVVEQIAMASRQQAQISNELRERAQTIQMSTQETGKQLEEQAVQTDRLVDYSKQLIDSIRVFKLPSL</sequence>
<proteinExistence type="inferred from homology"/>
<dbReference type="PANTHER" id="PTHR32089:SF114">
    <property type="entry name" value="METHYL-ACCEPTING CHEMOTAXIS PROTEIN MCPB"/>
    <property type="match status" value="1"/>
</dbReference>
<dbReference type="InterPro" id="IPR004089">
    <property type="entry name" value="MCPsignal_dom"/>
</dbReference>
<name>A0A251XA78_9GAMM</name>
<evidence type="ECO:0000313" key="9">
    <source>
        <dbReference type="Proteomes" id="UP000194798"/>
    </source>
</evidence>
<evidence type="ECO:0000313" key="8">
    <source>
        <dbReference type="EMBL" id="OUD15279.1"/>
    </source>
</evidence>
<dbReference type="EMBL" id="MSLT01000006">
    <property type="protein sequence ID" value="OUD15279.1"/>
    <property type="molecule type" value="Genomic_DNA"/>
</dbReference>
<keyword evidence="9" id="KW-1185">Reference proteome</keyword>
<dbReference type="Gene3D" id="6.10.340.10">
    <property type="match status" value="1"/>
</dbReference>
<comment type="subcellular location">
    <subcellularLocation>
        <location evidence="1">Membrane</location>
    </subcellularLocation>
</comment>
<dbReference type="GO" id="GO:0016020">
    <property type="term" value="C:membrane"/>
    <property type="evidence" value="ECO:0007669"/>
    <property type="project" value="UniProtKB-SubCell"/>
</dbReference>
<gene>
    <name evidence="8" type="ORF">TPSD3_01750</name>
</gene>
<keyword evidence="5" id="KW-0175">Coiled coil</keyword>
<dbReference type="GO" id="GO:0006935">
    <property type="term" value="P:chemotaxis"/>
    <property type="evidence" value="ECO:0007669"/>
    <property type="project" value="UniProtKB-ARBA"/>
</dbReference>
<dbReference type="PROSITE" id="PS50111">
    <property type="entry name" value="CHEMOTAXIS_TRANSDUC_2"/>
    <property type="match status" value="1"/>
</dbReference>
<protein>
    <recommendedName>
        <fullName evidence="10">Methyl-accepting chemotaxis protein</fullName>
    </recommendedName>
</protein>
<evidence type="ECO:0000259" key="7">
    <source>
        <dbReference type="PROSITE" id="PS50885"/>
    </source>
</evidence>
<dbReference type="Gene3D" id="1.10.287.950">
    <property type="entry name" value="Methyl-accepting chemotaxis protein"/>
    <property type="match status" value="1"/>
</dbReference>